<proteinExistence type="predicted"/>
<name>A0A7R9AFL2_9CRUS</name>
<reference evidence="2" key="1">
    <citation type="submission" date="2020-11" db="EMBL/GenBank/DDBJ databases">
        <authorList>
            <person name="Tran Van P."/>
        </authorList>
    </citation>
    <scope>NUCLEOTIDE SEQUENCE</scope>
</reference>
<sequence>LGYKKNRKKPKRTDEESHGRSAGAPTFPDTWSSTSSFLLQGMPHPAPALNGPQQLDGGMEALETGEGREIAQEEIPLVIHGFISGESERLLMARPENWVEYQNNPHSAHNYVSRVGNGNDSIIPLALSTDLSSMATTRLATLTPFPPSSNRSSSLSPSNRSSSPSPSIRSLPSPAGSSSSTPTSSPPPPRSAGRERESGRQWRSTTFERHIRETRTWFFYGGQYIRSHFSQFRHQDTGQHS</sequence>
<evidence type="ECO:0000256" key="1">
    <source>
        <dbReference type="SAM" id="MobiDB-lite"/>
    </source>
</evidence>
<dbReference type="AlphaFoldDB" id="A0A7R9AFL2"/>
<organism evidence="2">
    <name type="scientific">Darwinula stevensoni</name>
    <dbReference type="NCBI Taxonomy" id="69355"/>
    <lineage>
        <taxon>Eukaryota</taxon>
        <taxon>Metazoa</taxon>
        <taxon>Ecdysozoa</taxon>
        <taxon>Arthropoda</taxon>
        <taxon>Crustacea</taxon>
        <taxon>Oligostraca</taxon>
        <taxon>Ostracoda</taxon>
        <taxon>Podocopa</taxon>
        <taxon>Podocopida</taxon>
        <taxon>Darwinulocopina</taxon>
        <taxon>Darwinuloidea</taxon>
        <taxon>Darwinulidae</taxon>
        <taxon>Darwinula</taxon>
    </lineage>
</organism>
<feature type="compositionally biased region" description="Basic residues" evidence="1">
    <location>
        <begin position="1"/>
        <end position="11"/>
    </location>
</feature>
<gene>
    <name evidence="2" type="ORF">DSTB1V02_LOCUS13079</name>
</gene>
<feature type="compositionally biased region" description="Polar residues" evidence="1">
    <location>
        <begin position="29"/>
        <end position="38"/>
    </location>
</feature>
<feature type="compositionally biased region" description="Low complexity" evidence="1">
    <location>
        <begin position="148"/>
        <end position="183"/>
    </location>
</feature>
<feature type="compositionally biased region" description="Basic and acidic residues" evidence="1">
    <location>
        <begin position="192"/>
        <end position="206"/>
    </location>
</feature>
<feature type="region of interest" description="Disordered" evidence="1">
    <location>
        <begin position="1"/>
        <end position="59"/>
    </location>
</feature>
<evidence type="ECO:0000313" key="3">
    <source>
        <dbReference type="Proteomes" id="UP000677054"/>
    </source>
</evidence>
<dbReference type="EMBL" id="CAJPEV010005665">
    <property type="protein sequence ID" value="CAG0903389.1"/>
    <property type="molecule type" value="Genomic_DNA"/>
</dbReference>
<feature type="non-terminal residue" evidence="2">
    <location>
        <position position="241"/>
    </location>
</feature>
<dbReference type="Proteomes" id="UP000677054">
    <property type="component" value="Unassembled WGS sequence"/>
</dbReference>
<evidence type="ECO:0000313" key="2">
    <source>
        <dbReference type="EMBL" id="CAD7253329.1"/>
    </source>
</evidence>
<dbReference type="EMBL" id="LR905182">
    <property type="protein sequence ID" value="CAD7253329.1"/>
    <property type="molecule type" value="Genomic_DNA"/>
</dbReference>
<feature type="region of interest" description="Disordered" evidence="1">
    <location>
        <begin position="141"/>
        <end position="206"/>
    </location>
</feature>
<keyword evidence="3" id="KW-1185">Reference proteome</keyword>
<protein>
    <submittedName>
        <fullName evidence="2">Uncharacterized protein</fullName>
    </submittedName>
</protein>
<accession>A0A7R9AFL2</accession>